<organism evidence="1 2">
    <name type="scientific">Acorus calamus</name>
    <name type="common">Sweet flag</name>
    <dbReference type="NCBI Taxonomy" id="4465"/>
    <lineage>
        <taxon>Eukaryota</taxon>
        <taxon>Viridiplantae</taxon>
        <taxon>Streptophyta</taxon>
        <taxon>Embryophyta</taxon>
        <taxon>Tracheophyta</taxon>
        <taxon>Spermatophyta</taxon>
        <taxon>Magnoliopsida</taxon>
        <taxon>Liliopsida</taxon>
        <taxon>Acoraceae</taxon>
        <taxon>Acorus</taxon>
    </lineage>
</organism>
<evidence type="ECO:0000313" key="1">
    <source>
        <dbReference type="EMBL" id="KAK1310484.1"/>
    </source>
</evidence>
<protein>
    <submittedName>
        <fullName evidence="1">Uncharacterized protein</fullName>
    </submittedName>
</protein>
<dbReference type="EMBL" id="JAUJYO010000008">
    <property type="protein sequence ID" value="KAK1310484.1"/>
    <property type="molecule type" value="Genomic_DNA"/>
</dbReference>
<gene>
    <name evidence="1" type="ORF">QJS10_CPA08g01396</name>
</gene>
<dbReference type="AlphaFoldDB" id="A0AAV9EBE1"/>
<name>A0AAV9EBE1_ACOCL</name>
<sequence>MSSVLLMLSSNSMSVPAPSPPAYLLSDESSESSALLRDLENANGFSNQHVSTTHSKNIVSITELEPR</sequence>
<reference evidence="1" key="2">
    <citation type="submission" date="2023-06" db="EMBL/GenBank/DDBJ databases">
        <authorList>
            <person name="Ma L."/>
            <person name="Liu K.-W."/>
            <person name="Li Z."/>
            <person name="Hsiao Y.-Y."/>
            <person name="Qi Y."/>
            <person name="Fu T."/>
            <person name="Tang G."/>
            <person name="Zhang D."/>
            <person name="Sun W.-H."/>
            <person name="Liu D.-K."/>
            <person name="Li Y."/>
            <person name="Chen G.-Z."/>
            <person name="Liu X.-D."/>
            <person name="Liao X.-Y."/>
            <person name="Jiang Y.-T."/>
            <person name="Yu X."/>
            <person name="Hao Y."/>
            <person name="Huang J."/>
            <person name="Zhao X.-W."/>
            <person name="Ke S."/>
            <person name="Chen Y.-Y."/>
            <person name="Wu W.-L."/>
            <person name="Hsu J.-L."/>
            <person name="Lin Y.-F."/>
            <person name="Huang M.-D."/>
            <person name="Li C.-Y."/>
            <person name="Huang L."/>
            <person name="Wang Z.-W."/>
            <person name="Zhao X."/>
            <person name="Zhong W.-Y."/>
            <person name="Peng D.-H."/>
            <person name="Ahmad S."/>
            <person name="Lan S."/>
            <person name="Zhang J.-S."/>
            <person name="Tsai W.-C."/>
            <person name="Van De Peer Y."/>
            <person name="Liu Z.-J."/>
        </authorList>
    </citation>
    <scope>NUCLEOTIDE SEQUENCE</scope>
    <source>
        <strain evidence="1">CP</strain>
        <tissue evidence="1">Leaves</tissue>
    </source>
</reference>
<dbReference type="Proteomes" id="UP001180020">
    <property type="component" value="Unassembled WGS sequence"/>
</dbReference>
<reference evidence="1" key="1">
    <citation type="journal article" date="2023" name="Nat. Commun.">
        <title>Diploid and tetraploid genomes of Acorus and the evolution of monocots.</title>
        <authorList>
            <person name="Ma L."/>
            <person name="Liu K.W."/>
            <person name="Li Z."/>
            <person name="Hsiao Y.Y."/>
            <person name="Qi Y."/>
            <person name="Fu T."/>
            <person name="Tang G.D."/>
            <person name="Zhang D."/>
            <person name="Sun W.H."/>
            <person name="Liu D.K."/>
            <person name="Li Y."/>
            <person name="Chen G.Z."/>
            <person name="Liu X.D."/>
            <person name="Liao X.Y."/>
            <person name="Jiang Y.T."/>
            <person name="Yu X."/>
            <person name="Hao Y."/>
            <person name="Huang J."/>
            <person name="Zhao X.W."/>
            <person name="Ke S."/>
            <person name="Chen Y.Y."/>
            <person name="Wu W.L."/>
            <person name="Hsu J.L."/>
            <person name="Lin Y.F."/>
            <person name="Huang M.D."/>
            <person name="Li C.Y."/>
            <person name="Huang L."/>
            <person name="Wang Z.W."/>
            <person name="Zhao X."/>
            <person name="Zhong W.Y."/>
            <person name="Peng D.H."/>
            <person name="Ahmad S."/>
            <person name="Lan S."/>
            <person name="Zhang J.S."/>
            <person name="Tsai W.C."/>
            <person name="Van de Peer Y."/>
            <person name="Liu Z.J."/>
        </authorList>
    </citation>
    <scope>NUCLEOTIDE SEQUENCE</scope>
    <source>
        <strain evidence="1">CP</strain>
    </source>
</reference>
<comment type="caution">
    <text evidence="1">The sequence shown here is derived from an EMBL/GenBank/DDBJ whole genome shotgun (WGS) entry which is preliminary data.</text>
</comment>
<accession>A0AAV9EBE1</accession>
<proteinExistence type="predicted"/>
<evidence type="ECO:0000313" key="2">
    <source>
        <dbReference type="Proteomes" id="UP001180020"/>
    </source>
</evidence>
<keyword evidence="2" id="KW-1185">Reference proteome</keyword>